<gene>
    <name evidence="4" type="ORF">VHEMI05710</name>
</gene>
<dbReference type="InterPro" id="IPR057596">
    <property type="entry name" value="RDRP_core"/>
</dbReference>
<keyword evidence="1" id="KW-0694">RNA-binding</keyword>
<accession>A0A0A1THP3</accession>
<reference evidence="4 5" key="1">
    <citation type="journal article" date="2015" name="Genome Announc.">
        <title>Draft Genome Sequence and Gene Annotation of the Entomopathogenic Fungus Verticillium hemipterigenum.</title>
        <authorList>
            <person name="Horn F."/>
            <person name="Habel A."/>
            <person name="Scharf D.H."/>
            <person name="Dworschak J."/>
            <person name="Brakhage A.A."/>
            <person name="Guthke R."/>
            <person name="Hertweck C."/>
            <person name="Linde J."/>
        </authorList>
    </citation>
    <scope>NUCLEOTIDE SEQUENCE [LARGE SCALE GENOMIC DNA]</scope>
</reference>
<dbReference type="GO" id="GO:0030422">
    <property type="term" value="P:siRNA processing"/>
    <property type="evidence" value="ECO:0007669"/>
    <property type="project" value="TreeGrafter"/>
</dbReference>
<dbReference type="GO" id="GO:0003968">
    <property type="term" value="F:RNA-directed RNA polymerase activity"/>
    <property type="evidence" value="ECO:0007669"/>
    <property type="project" value="UniProtKB-KW"/>
</dbReference>
<dbReference type="AlphaFoldDB" id="A0A0A1THP3"/>
<keyword evidence="1" id="KW-0808">Transferase</keyword>
<dbReference type="OrthoDB" id="6513042at2759"/>
<dbReference type="Proteomes" id="UP000039046">
    <property type="component" value="Unassembled WGS sequence"/>
</dbReference>
<feature type="domain" description="RDRP core" evidence="2">
    <location>
        <begin position="421"/>
        <end position="1025"/>
    </location>
</feature>
<dbReference type="GO" id="GO:0003723">
    <property type="term" value="F:RNA binding"/>
    <property type="evidence" value="ECO:0007669"/>
    <property type="project" value="UniProtKB-KW"/>
</dbReference>
<protein>
    <recommendedName>
        <fullName evidence="1">RNA-dependent RNA polymerase</fullName>
        <ecNumber evidence="1">2.7.7.48</ecNumber>
    </recommendedName>
</protein>
<evidence type="ECO:0000313" key="4">
    <source>
        <dbReference type="EMBL" id="CEJ89893.1"/>
    </source>
</evidence>
<dbReference type="InterPro" id="IPR007855">
    <property type="entry name" value="RDRP"/>
</dbReference>
<organism evidence="4 5">
    <name type="scientific">[Torrubiella] hemipterigena</name>
    <dbReference type="NCBI Taxonomy" id="1531966"/>
    <lineage>
        <taxon>Eukaryota</taxon>
        <taxon>Fungi</taxon>
        <taxon>Dikarya</taxon>
        <taxon>Ascomycota</taxon>
        <taxon>Pezizomycotina</taxon>
        <taxon>Sordariomycetes</taxon>
        <taxon>Hypocreomycetidae</taxon>
        <taxon>Hypocreales</taxon>
        <taxon>Clavicipitaceae</taxon>
        <taxon>Clavicipitaceae incertae sedis</taxon>
        <taxon>'Torrubiella' clade</taxon>
    </lineage>
</organism>
<dbReference type="PANTHER" id="PTHR23079">
    <property type="entry name" value="RNA-DEPENDENT RNA POLYMERASE"/>
    <property type="match status" value="1"/>
</dbReference>
<comment type="catalytic activity">
    <reaction evidence="1">
        <text>RNA(n) + a ribonucleoside 5'-triphosphate = RNA(n+1) + diphosphate</text>
        <dbReference type="Rhea" id="RHEA:21248"/>
        <dbReference type="Rhea" id="RHEA-COMP:14527"/>
        <dbReference type="Rhea" id="RHEA-COMP:17342"/>
        <dbReference type="ChEBI" id="CHEBI:33019"/>
        <dbReference type="ChEBI" id="CHEBI:61557"/>
        <dbReference type="ChEBI" id="CHEBI:140395"/>
        <dbReference type="EC" id="2.7.7.48"/>
    </reaction>
</comment>
<dbReference type="InterPro" id="IPR057503">
    <property type="entry name" value="PH_RdRP"/>
</dbReference>
<keyword evidence="5" id="KW-1185">Reference proteome</keyword>
<evidence type="ECO:0000313" key="5">
    <source>
        <dbReference type="Proteomes" id="UP000039046"/>
    </source>
</evidence>
<dbReference type="STRING" id="1531966.A0A0A1THP3"/>
<name>A0A0A1THP3_9HYPO</name>
<dbReference type="PANTHER" id="PTHR23079:SF17">
    <property type="entry name" value="RNA-DEPENDENT RNA POLYMERASE"/>
    <property type="match status" value="1"/>
</dbReference>
<dbReference type="CDD" id="cd00590">
    <property type="entry name" value="RRM_SF"/>
    <property type="match status" value="1"/>
</dbReference>
<evidence type="ECO:0000259" key="2">
    <source>
        <dbReference type="Pfam" id="PF05183"/>
    </source>
</evidence>
<dbReference type="EC" id="2.7.7.48" evidence="1"/>
<proteinExistence type="inferred from homology"/>
<keyword evidence="1" id="KW-0696">RNA-directed RNA polymerase</keyword>
<dbReference type="EMBL" id="CDHN01000003">
    <property type="protein sequence ID" value="CEJ89893.1"/>
    <property type="molecule type" value="Genomic_DNA"/>
</dbReference>
<evidence type="ECO:0000256" key="1">
    <source>
        <dbReference type="RuleBase" id="RU363098"/>
    </source>
</evidence>
<comment type="similarity">
    <text evidence="1">Belongs to the RdRP family.</text>
</comment>
<dbReference type="GO" id="GO:0031380">
    <property type="term" value="C:nuclear RNA-directed RNA polymerase complex"/>
    <property type="evidence" value="ECO:0007669"/>
    <property type="project" value="TreeGrafter"/>
</dbReference>
<dbReference type="Pfam" id="PF05183">
    <property type="entry name" value="RdRP"/>
    <property type="match status" value="1"/>
</dbReference>
<dbReference type="Pfam" id="PF25358">
    <property type="entry name" value="PH_fung_RdRP"/>
    <property type="match status" value="1"/>
</dbReference>
<keyword evidence="1" id="KW-0548">Nucleotidyltransferase</keyword>
<evidence type="ECO:0000259" key="3">
    <source>
        <dbReference type="Pfam" id="PF25358"/>
    </source>
</evidence>
<sequence>MELFFSNVPNYLTEVSLRQELEAHAAPLGIRTFVCDKPRHKTFAWVTFLDEQDGKKFLAKHGKEPTKNVRLGFTKSGLNLKQRAIPKLFILNNAVFVEPSTRHVDADTIQTLKYMKHQQSAAARPKRVRDHSSISCTTNRIACGKLVLKNGTVTFACQASAQNVGMLKFGRKFAILDTLDESVYIAYGKIQECIADFTDKSFTFVLEDPPRFYLPTPSEYGGSRLTRMQHIYTVPNHDKYVAHCLVYRVWYTGERFSDLVRSLKSRDFDISKERVPVDERPEPRLHDYSTCLKSFTSRLSQMGNSGRLIHFGVLFQVQALVWNNYLHPKDADHMLTILETLARAAQMNDEPIPFTTESMKVLFSDTPYPSPQMDQGDLDVFELMEKVRQKEAELSKMSVNRDPVYGGALAPNHVWVFKAMVTPTRIVLNGPDTETCNSVLHKFAKHQDYFLRVTFCDEDGSNLTLNPRVNNGGIFDRFHSILKQGINIAGRKFAFLAFSHSSLRSHSTWFSAPFTDSNMRAQTYESILRGIGDFKDIRVAAKCAARIGQAFSETPYTVDMTQDIRVRYIPEVKNSDGDRVFSDGVGTISSEALKRVRKVLPESHKKATCIQIRLGGIKGMLSLDTRLKGSLICIRKESMMKFPSTEFVSMGICDTSSRPLKFVLNRQIIKILEDMGTKHEWFFSQQNRALRFLQGVASSPLNTSTFLRQQAIGSAINFPKFITRLDSISIDYRRDSFLKGVVDHVLLRELRLLKHKARIPVEKGITLFGVMDETAFLQEGEVYVDFDSKVAKTYGVDASSLSEGPLIVTRSPALHPGDVQIAALRIPPAGHPLRNLKNCIVFSQKGSRDLPSQLSGGDLDGDLYSVIWDPDAIPLYSFAPADYPRVSPVPLDRAVTREDITEFFINFMKNDILGLIASRHQVLADVTEGGTASHECIELAELHSTAVDYSKTGIPVSVADMPRAPKTRPDFVAPAPPTELYTLGQIDFLPKAKYEEDEEGDDGLGRPSYKYHLSQKILGLLFRDIDEEKIWSTDMQLKVDYSGPSIWTQLLDYMQYTIEKLGMSSWIDYTRRFDQARKIRRLYEDGLADLMWKHAANPRTHITEAEAFCGSIFNKTGSLTRRQKESSVKLGGGMDSLLTWIVGLMEEEDDDDEHPDELVVRGYGLTGAQTTLEISWACVVVGCEKPAGKSDSLMESFRVVAATCLLKTLEKLEQTDKKRQWDLPNPLHWAYSEQDGQHTLNHMLLEALILSDK</sequence>
<feature type="domain" description="RdRP-like PH" evidence="3">
    <location>
        <begin position="137"/>
        <end position="266"/>
    </location>
</feature>